<dbReference type="Gene3D" id="2.70.160.11">
    <property type="entry name" value="Hnrnp arginine n-methyltransferase1"/>
    <property type="match status" value="1"/>
</dbReference>
<sequence>MDVDDPDQYFASYENLDVHKLMLEDEPRTLAYKNAILNNKAYFKDKIVMDVGCGTGILSIFCAQAGAKKVYAVEASNLAILAKKIVEENKFENVIEVLHKRVEEVILPNYLKVDAIVSEWMGFYLLHEGMLDSVLYAKEWFLKDDGEIFPESATIYVAPCSIPTLYDSWNNFHGVSMTSFAKELRASKGNKPEILNVEPEDLMGPEVAFCYVNLKEDEPHDLNHYTLQHIVGASKDGNYQGFCIWFQCNFPELPDCTGDSHTVLDTSPQSPATHWKQTVIVLPEQRQVDEGEPIAFQLDMHRANVKSRRYNLQLTMLDPEIEEHPLPCTCHMTKCILTKAYMEQHAEQAKIEARMVMSNSPKKYSTVLTDEDIIDEGD</sequence>
<dbReference type="GO" id="GO:0042054">
    <property type="term" value="F:histone methyltransferase activity"/>
    <property type="evidence" value="ECO:0007669"/>
    <property type="project" value="TreeGrafter"/>
</dbReference>
<dbReference type="PANTHER" id="PTHR11006">
    <property type="entry name" value="PROTEIN ARGININE N-METHYLTRANSFERASE"/>
    <property type="match status" value="1"/>
</dbReference>
<dbReference type="FunFam" id="3.40.50.150:FF:000003">
    <property type="entry name" value="Blast:Protein arginine N-methyltransferase 1"/>
    <property type="match status" value="1"/>
</dbReference>
<dbReference type="GO" id="GO:0005634">
    <property type="term" value="C:nucleus"/>
    <property type="evidence" value="ECO:0007669"/>
    <property type="project" value="TreeGrafter"/>
</dbReference>
<proteinExistence type="predicted"/>
<keyword evidence="4 6" id="KW-0949">S-adenosyl-L-methionine</keyword>
<dbReference type="PANTHER" id="PTHR11006:SF122">
    <property type="entry name" value="ARGININE METHYLTRANSFERASE 8"/>
    <property type="match status" value="1"/>
</dbReference>
<reference evidence="8" key="1">
    <citation type="submission" date="2017-09" db="EMBL/GenBank/DDBJ databases">
        <title>Contemporary evolution of a Lepidopteran species, Heliothis virescens, in response to modern agricultural practices.</title>
        <authorList>
            <person name="Fritz M.L."/>
            <person name="Deyonke A.M."/>
            <person name="Papanicolaou A."/>
            <person name="Micinski S."/>
            <person name="Westbrook J."/>
            <person name="Gould F."/>
        </authorList>
    </citation>
    <scope>NUCLEOTIDE SEQUENCE [LARGE SCALE GENOMIC DNA]</scope>
    <source>
        <strain evidence="8">HvINT-</strain>
        <tissue evidence="8">Whole body</tissue>
    </source>
</reference>
<dbReference type="AlphaFoldDB" id="A0A2A4K697"/>
<evidence type="ECO:0000256" key="4">
    <source>
        <dbReference type="ARBA" id="ARBA00022691"/>
    </source>
</evidence>
<dbReference type="GO" id="GO:0032259">
    <property type="term" value="P:methylation"/>
    <property type="evidence" value="ECO:0007669"/>
    <property type="project" value="UniProtKB-KW"/>
</dbReference>
<comment type="catalytic activity">
    <reaction evidence="5">
        <text>L-arginyl-[protein] + S-adenosyl-L-methionine = N(omega)-methyl-L-arginyl-[protein] + S-adenosyl-L-homocysteine + H(+)</text>
        <dbReference type="Rhea" id="RHEA:48100"/>
        <dbReference type="Rhea" id="RHEA-COMP:10532"/>
        <dbReference type="Rhea" id="RHEA-COMP:11990"/>
        <dbReference type="ChEBI" id="CHEBI:15378"/>
        <dbReference type="ChEBI" id="CHEBI:29965"/>
        <dbReference type="ChEBI" id="CHEBI:57856"/>
        <dbReference type="ChEBI" id="CHEBI:59789"/>
        <dbReference type="ChEBI" id="CHEBI:65280"/>
    </reaction>
    <physiologicalReaction direction="left-to-right" evidence="5">
        <dbReference type="Rhea" id="RHEA:48101"/>
    </physiologicalReaction>
</comment>
<dbReference type="Gene3D" id="3.40.50.150">
    <property type="entry name" value="Vaccinia Virus protein VP39"/>
    <property type="match status" value="1"/>
</dbReference>
<protein>
    <recommendedName>
        <fullName evidence="1">type I protein arginine methyltransferase</fullName>
        <ecNumber evidence="1">2.1.1.319</ecNumber>
    </recommendedName>
</protein>
<gene>
    <name evidence="8" type="ORF">B5V51_1706</name>
</gene>
<evidence type="ECO:0000256" key="2">
    <source>
        <dbReference type="ARBA" id="ARBA00022603"/>
    </source>
</evidence>
<dbReference type="Pfam" id="PF06325">
    <property type="entry name" value="PrmA"/>
    <property type="match status" value="1"/>
</dbReference>
<name>A0A2A4K697_HELVI</name>
<dbReference type="EC" id="2.1.1.319" evidence="1"/>
<evidence type="ECO:0000256" key="3">
    <source>
        <dbReference type="ARBA" id="ARBA00022679"/>
    </source>
</evidence>
<dbReference type="SUPFAM" id="SSF53335">
    <property type="entry name" value="S-adenosyl-L-methionine-dependent methyltransferases"/>
    <property type="match status" value="1"/>
</dbReference>
<dbReference type="EMBL" id="NWSH01000136">
    <property type="protein sequence ID" value="PCG79190.1"/>
    <property type="molecule type" value="Genomic_DNA"/>
</dbReference>
<dbReference type="GO" id="GO:0035241">
    <property type="term" value="F:protein-arginine omega-N monomethyltransferase activity"/>
    <property type="evidence" value="ECO:0007669"/>
    <property type="project" value="TreeGrafter"/>
</dbReference>
<dbReference type="Pfam" id="PF22528">
    <property type="entry name" value="PRMT_C"/>
    <property type="match status" value="1"/>
</dbReference>
<dbReference type="PROSITE" id="PS51678">
    <property type="entry name" value="SAM_MT_PRMT"/>
    <property type="match status" value="1"/>
</dbReference>
<feature type="domain" description="Protein arginine N-methyltransferase" evidence="7">
    <location>
        <begin position="152"/>
        <end position="314"/>
    </location>
</feature>
<dbReference type="GO" id="GO:0035242">
    <property type="term" value="F:protein-arginine omega-N asymmetric methyltransferase activity"/>
    <property type="evidence" value="ECO:0007669"/>
    <property type="project" value="UniProtKB-EC"/>
</dbReference>
<dbReference type="InterPro" id="IPR025799">
    <property type="entry name" value="Arg_MeTrfase"/>
</dbReference>
<dbReference type="STRING" id="7102.A0A2A4K697"/>
<keyword evidence="3 6" id="KW-0808">Transferase</keyword>
<dbReference type="CDD" id="cd02440">
    <property type="entry name" value="AdoMet_MTases"/>
    <property type="match status" value="1"/>
</dbReference>
<comment type="caution">
    <text evidence="8">The sequence shown here is derived from an EMBL/GenBank/DDBJ whole genome shotgun (WGS) entry which is preliminary data.</text>
</comment>
<keyword evidence="2 6" id="KW-0489">Methyltransferase</keyword>
<evidence type="ECO:0000313" key="8">
    <source>
        <dbReference type="EMBL" id="PCG79190.1"/>
    </source>
</evidence>
<dbReference type="InterPro" id="IPR029063">
    <property type="entry name" value="SAM-dependent_MTases_sf"/>
</dbReference>
<organism evidence="8">
    <name type="scientific">Heliothis virescens</name>
    <name type="common">Tobacco budworm moth</name>
    <dbReference type="NCBI Taxonomy" id="7102"/>
    <lineage>
        <taxon>Eukaryota</taxon>
        <taxon>Metazoa</taxon>
        <taxon>Ecdysozoa</taxon>
        <taxon>Arthropoda</taxon>
        <taxon>Hexapoda</taxon>
        <taxon>Insecta</taxon>
        <taxon>Pterygota</taxon>
        <taxon>Neoptera</taxon>
        <taxon>Endopterygota</taxon>
        <taxon>Lepidoptera</taxon>
        <taxon>Glossata</taxon>
        <taxon>Ditrysia</taxon>
        <taxon>Noctuoidea</taxon>
        <taxon>Noctuidae</taxon>
        <taxon>Heliothinae</taxon>
        <taxon>Heliothis</taxon>
    </lineage>
</organism>
<evidence type="ECO:0000256" key="6">
    <source>
        <dbReference type="PROSITE-ProRule" id="PRU01015"/>
    </source>
</evidence>
<accession>A0A2A4K697</accession>
<evidence type="ECO:0000256" key="5">
    <source>
        <dbReference type="ARBA" id="ARBA00049303"/>
    </source>
</evidence>
<evidence type="ECO:0000256" key="1">
    <source>
        <dbReference type="ARBA" id="ARBA00011925"/>
    </source>
</evidence>
<dbReference type="InterPro" id="IPR055135">
    <property type="entry name" value="PRMT_dom"/>
</dbReference>
<evidence type="ECO:0000259" key="7">
    <source>
        <dbReference type="Pfam" id="PF22528"/>
    </source>
</evidence>